<sequence>MEFYQMTAEELLRNYRAKTLSPVEVVKFLFGRIDRLNPKLNVFVTLNQEPALQQAKESERNFAMGKVRPLEGVPVAIKDLTNTKGLRTTYGSLVYKDYIPTRDATVVKRLKAAGAIIMGKTNTPEFGHKGTTNNRIFGPSKNPWKLSNGTGGSSGGSAAAVAAGFCPLAEGSDGGGSIRIPSSLCGVFGFKPSFGRVPGDNHLDDVFAQSVPFVSYGPIARTVSDAALMFDVIQGHSDDDPYSLDDLCLSAREALDLHKTDYRIGYTLNFGMYDVDTEIQDIFMETLEKLRIHGAVVEAADVRMNKNLKEYVNFFNRLWMIGLAAGTKKLMAEHCGELSDTLISMIHRGEGASADEYIEMNKYRSYVWQMFQGLFETFDVLVSPTLAAAEYPYDREGPAEVNGHMIDPESGWMMTSPVNLTGQPACSLPVGFTSSGIPVGMQCVARRLNDIGLMQFAGWAENRLKTDRLFPTDK</sequence>
<organism evidence="3 4">
    <name type="scientific">Sporolactobacillus putidus</name>
    <dbReference type="NCBI Taxonomy" id="492735"/>
    <lineage>
        <taxon>Bacteria</taxon>
        <taxon>Bacillati</taxon>
        <taxon>Bacillota</taxon>
        <taxon>Bacilli</taxon>
        <taxon>Bacillales</taxon>
        <taxon>Sporolactobacillaceae</taxon>
        <taxon>Sporolactobacillus</taxon>
    </lineage>
</organism>
<gene>
    <name evidence="3" type="ORF">GCM10007968_31930</name>
</gene>
<evidence type="ECO:0000259" key="2">
    <source>
        <dbReference type="Pfam" id="PF01425"/>
    </source>
</evidence>
<comment type="similarity">
    <text evidence="1">Belongs to the amidase family.</text>
</comment>
<reference evidence="3" key="1">
    <citation type="journal article" date="2014" name="Int. J. Syst. Evol. Microbiol.">
        <title>Complete genome sequence of Corynebacterium casei LMG S-19264T (=DSM 44701T), isolated from a smear-ripened cheese.</title>
        <authorList>
            <consortium name="US DOE Joint Genome Institute (JGI-PGF)"/>
            <person name="Walter F."/>
            <person name="Albersmeier A."/>
            <person name="Kalinowski J."/>
            <person name="Ruckert C."/>
        </authorList>
    </citation>
    <scope>NUCLEOTIDE SEQUENCE</scope>
    <source>
        <strain evidence="3">JCM 15325</strain>
    </source>
</reference>
<evidence type="ECO:0000313" key="4">
    <source>
        <dbReference type="Proteomes" id="UP000654670"/>
    </source>
</evidence>
<proteinExistence type="inferred from homology"/>
<evidence type="ECO:0000256" key="1">
    <source>
        <dbReference type="ARBA" id="ARBA00009199"/>
    </source>
</evidence>
<dbReference type="AlphaFoldDB" id="A0A917W5S2"/>
<comment type="caution">
    <text evidence="3">The sequence shown here is derived from an EMBL/GenBank/DDBJ whole genome shotgun (WGS) entry which is preliminary data.</text>
</comment>
<feature type="domain" description="Amidase" evidence="2">
    <location>
        <begin position="24"/>
        <end position="450"/>
    </location>
</feature>
<dbReference type="InterPro" id="IPR020556">
    <property type="entry name" value="Amidase_CS"/>
</dbReference>
<dbReference type="Proteomes" id="UP000654670">
    <property type="component" value="Unassembled WGS sequence"/>
</dbReference>
<dbReference type="PANTHER" id="PTHR11895">
    <property type="entry name" value="TRANSAMIDASE"/>
    <property type="match status" value="1"/>
</dbReference>
<dbReference type="GO" id="GO:0003824">
    <property type="term" value="F:catalytic activity"/>
    <property type="evidence" value="ECO:0007669"/>
    <property type="project" value="InterPro"/>
</dbReference>
<name>A0A917W5S2_9BACL</name>
<dbReference type="SUPFAM" id="SSF75304">
    <property type="entry name" value="Amidase signature (AS) enzymes"/>
    <property type="match status" value="1"/>
</dbReference>
<accession>A0A917W5S2</accession>
<protein>
    <submittedName>
        <fullName evidence="3">Amidase</fullName>
    </submittedName>
</protein>
<dbReference type="EMBL" id="BMOK01000023">
    <property type="protein sequence ID" value="GGL65535.1"/>
    <property type="molecule type" value="Genomic_DNA"/>
</dbReference>
<evidence type="ECO:0000313" key="3">
    <source>
        <dbReference type="EMBL" id="GGL65535.1"/>
    </source>
</evidence>
<dbReference type="Pfam" id="PF01425">
    <property type="entry name" value="Amidase"/>
    <property type="match status" value="1"/>
</dbReference>
<dbReference type="InterPro" id="IPR023631">
    <property type="entry name" value="Amidase_dom"/>
</dbReference>
<dbReference type="PROSITE" id="PS00571">
    <property type="entry name" value="AMIDASES"/>
    <property type="match status" value="1"/>
</dbReference>
<dbReference type="InterPro" id="IPR000120">
    <property type="entry name" value="Amidase"/>
</dbReference>
<dbReference type="RefSeq" id="WP_188805197.1">
    <property type="nucleotide sequence ID" value="NZ_BMOK01000023.1"/>
</dbReference>
<reference evidence="3" key="2">
    <citation type="submission" date="2020-09" db="EMBL/GenBank/DDBJ databases">
        <authorList>
            <person name="Sun Q."/>
            <person name="Ohkuma M."/>
        </authorList>
    </citation>
    <scope>NUCLEOTIDE SEQUENCE</scope>
    <source>
        <strain evidence="3">JCM 15325</strain>
    </source>
</reference>
<dbReference type="PANTHER" id="PTHR11895:SF7">
    <property type="entry name" value="GLUTAMYL-TRNA(GLN) AMIDOTRANSFERASE SUBUNIT A, MITOCHONDRIAL"/>
    <property type="match status" value="1"/>
</dbReference>
<dbReference type="InterPro" id="IPR036928">
    <property type="entry name" value="AS_sf"/>
</dbReference>
<keyword evidence="4" id="KW-1185">Reference proteome</keyword>
<dbReference type="Gene3D" id="3.90.1300.10">
    <property type="entry name" value="Amidase signature (AS) domain"/>
    <property type="match status" value="1"/>
</dbReference>